<dbReference type="GO" id="GO:0005829">
    <property type="term" value="C:cytosol"/>
    <property type="evidence" value="ECO:0007669"/>
    <property type="project" value="TreeGrafter"/>
</dbReference>
<dbReference type="GO" id="GO:0006749">
    <property type="term" value="P:glutathione metabolic process"/>
    <property type="evidence" value="ECO:0007669"/>
    <property type="project" value="TreeGrafter"/>
</dbReference>
<dbReference type="GO" id="GO:0017168">
    <property type="term" value="F:5-oxoprolinase (ATP-hydrolyzing) activity"/>
    <property type="evidence" value="ECO:0007669"/>
    <property type="project" value="TreeGrafter"/>
</dbReference>
<organism evidence="2 3">
    <name type="scientific">Pandoraea terrigena</name>
    <dbReference type="NCBI Taxonomy" id="2508292"/>
    <lineage>
        <taxon>Bacteria</taxon>
        <taxon>Pseudomonadati</taxon>
        <taxon>Pseudomonadota</taxon>
        <taxon>Betaproteobacteria</taxon>
        <taxon>Burkholderiales</taxon>
        <taxon>Burkholderiaceae</taxon>
        <taxon>Pandoraea</taxon>
    </lineage>
</organism>
<dbReference type="RefSeq" id="WP_150612570.1">
    <property type="nucleotide sequence ID" value="NZ_CABPRU010000003.1"/>
</dbReference>
<keyword evidence="3" id="KW-1185">Reference proteome</keyword>
<sequence length="563" mass="60227">MKSDLIQLQVTWSRLLAIVEEQAQTLIRTSFSVTTREGGDVSAGVFDAEGRMLAQAVTGTPGHINSMAMAVPHFIKRFPPAQMKEGDVFLTNDPWQGTGHLHDFTFVTPTFLDGKVVAFFACTSHVVDIGGVGFSPEGRTVYHEGLRVPIMRFADEGRTNEWLVEIVRNNVREATQVIGDMYALAACNDNAVKSMTALMREYEIDSLDAVRDYIFENTRHAMLDAFAPLPKKQASNAMRTDGYDKPVDLTCTVTIEDERIVVDFDGSSPVSDFGINCPLCYTAAYASFAVKCVVAPKVPNNSASLDMIVVTAPENTIVNAPFPSAVAVRSVVGHLVPDVVFGAMHELLPGRAPAEGAGSLWGVKAGAGMGLTPMVGNGVKQTNFMMMSLHSGGMGARSNCDGLSATPFPSGVKNIPVEVTEAITPLVIWKKELRQDSGGVGKFRGGLGQTMVVGSREDAPFAILATFDRIHNAPRGRSGGSDGANGILRLESGELLKPKGRQVIPAGARVVLDMPGGGGFGNPEERPLELIEADLQRYLISWEAAVAAYGVSRDANGKLVRAA</sequence>
<evidence type="ECO:0000313" key="2">
    <source>
        <dbReference type="EMBL" id="VVD96869.1"/>
    </source>
</evidence>
<protein>
    <submittedName>
        <fullName evidence="2">5-oxoprolinase (ATP-hydrolyzing)</fullName>
    </submittedName>
</protein>
<proteinExistence type="predicted"/>
<dbReference type="Pfam" id="PF02538">
    <property type="entry name" value="Hydantoinase_B"/>
    <property type="match status" value="1"/>
</dbReference>
<dbReference type="OrthoDB" id="8612863at2"/>
<dbReference type="EMBL" id="CABPRU010000003">
    <property type="protein sequence ID" value="VVD96869.1"/>
    <property type="molecule type" value="Genomic_DNA"/>
</dbReference>
<dbReference type="PANTHER" id="PTHR11365">
    <property type="entry name" value="5-OXOPROLINASE RELATED"/>
    <property type="match status" value="1"/>
</dbReference>
<gene>
    <name evidence="2" type="ORF">PTE31013_01933</name>
</gene>
<reference evidence="2 3" key="1">
    <citation type="submission" date="2019-08" db="EMBL/GenBank/DDBJ databases">
        <authorList>
            <person name="Peeters C."/>
        </authorList>
    </citation>
    <scope>NUCLEOTIDE SEQUENCE [LARGE SCALE GENOMIC DNA]</scope>
    <source>
        <strain evidence="2 3">LMG 31013</strain>
    </source>
</reference>
<dbReference type="PANTHER" id="PTHR11365:SF23">
    <property type="entry name" value="HYPOTHETICAL 5-OXOPROLINASE (EUROFUNG)-RELATED"/>
    <property type="match status" value="1"/>
</dbReference>
<accession>A0A5E4UF58</accession>
<dbReference type="AlphaFoldDB" id="A0A5E4UF58"/>
<evidence type="ECO:0000259" key="1">
    <source>
        <dbReference type="Pfam" id="PF02538"/>
    </source>
</evidence>
<feature type="domain" description="Hydantoinase B/oxoprolinase" evidence="1">
    <location>
        <begin position="4"/>
        <end position="523"/>
    </location>
</feature>
<evidence type="ECO:0000313" key="3">
    <source>
        <dbReference type="Proteomes" id="UP000334380"/>
    </source>
</evidence>
<dbReference type="Proteomes" id="UP000334380">
    <property type="component" value="Unassembled WGS sequence"/>
</dbReference>
<dbReference type="InterPro" id="IPR045079">
    <property type="entry name" value="Oxoprolinase-like"/>
</dbReference>
<name>A0A5E4UF58_9BURK</name>
<dbReference type="InterPro" id="IPR003692">
    <property type="entry name" value="Hydantoinase_B"/>
</dbReference>